<feature type="region of interest" description="Disordered" evidence="1">
    <location>
        <begin position="453"/>
        <end position="527"/>
    </location>
</feature>
<keyword evidence="4" id="KW-1185">Reference proteome</keyword>
<sequence>MFDGLPAQRLVAELARLEELLAAGDGPGASPLPDAAVVDGLAAATALAGWAEGLSVRLIGRLRERRRADHDQLVAELGGRRAVERAGGPASEAEVDRFTAVEVAAALRVSQRSAQERVQLADVLLRRQPTTLAALSAGLVGLGHARAVRDALEGTRDDLARRVETHVIARRLERRERQAPEEGGGTTWTIGTPSQVSAAVRRALATADPASATRRIEAARCRRGVTSWGLPDGLAVLQVTAPAVDVAAAVAGVDAVAREQVDAARRAHRAGDLDAVDVPTLDQARADAAMTLLLGTSDVLARPVPHVSVGVDVLVPLAALLPPPHATSSDAVPDHAPAELPGFGPLPDPVARAVARAARRVTVAPLRPDGTVDAGCPGTHEARYEPSATLARAVRTRDVTCRWPGCRRRAREADLDHTVEWPTGPTAGCNLAGYCRLHHRAKHRGGWLVTQTGDGHLDHTAPTGHTYGTDPPSWQPPEDVDVGRDDDAGPGPAPGDWWDPAWFDADWYDPGEPPEADGDDRIGVLVA</sequence>
<dbReference type="InterPro" id="IPR003615">
    <property type="entry name" value="HNH_nuc"/>
</dbReference>
<feature type="compositionally biased region" description="Low complexity" evidence="1">
    <location>
        <begin position="494"/>
        <end position="505"/>
    </location>
</feature>
<evidence type="ECO:0000313" key="3">
    <source>
        <dbReference type="EMBL" id="MFC5380558.1"/>
    </source>
</evidence>
<name>A0ABW0GKZ0_9MICO</name>
<accession>A0ABW0GKZ0</accession>
<reference evidence="4" key="1">
    <citation type="journal article" date="2019" name="Int. J. Syst. Evol. Microbiol.">
        <title>The Global Catalogue of Microorganisms (GCM) 10K type strain sequencing project: providing services to taxonomists for standard genome sequencing and annotation.</title>
        <authorList>
            <consortium name="The Broad Institute Genomics Platform"/>
            <consortium name="The Broad Institute Genome Sequencing Center for Infectious Disease"/>
            <person name="Wu L."/>
            <person name="Ma J."/>
        </authorList>
    </citation>
    <scope>NUCLEOTIDE SEQUENCE [LARGE SCALE GENOMIC DNA]</scope>
    <source>
        <strain evidence="4">CCUG 43114</strain>
    </source>
</reference>
<evidence type="ECO:0000313" key="4">
    <source>
        <dbReference type="Proteomes" id="UP001596122"/>
    </source>
</evidence>
<proteinExistence type="predicted"/>
<dbReference type="Pfam" id="PF02720">
    <property type="entry name" value="DUF222"/>
    <property type="match status" value="1"/>
</dbReference>
<feature type="domain" description="DUF222" evidence="2">
    <location>
        <begin position="63"/>
        <end position="398"/>
    </location>
</feature>
<dbReference type="EMBL" id="JBHSLD010000007">
    <property type="protein sequence ID" value="MFC5380558.1"/>
    <property type="molecule type" value="Genomic_DNA"/>
</dbReference>
<comment type="caution">
    <text evidence="3">The sequence shown here is derived from an EMBL/GenBank/DDBJ whole genome shotgun (WGS) entry which is preliminary data.</text>
</comment>
<dbReference type="CDD" id="cd00085">
    <property type="entry name" value="HNHc"/>
    <property type="match status" value="1"/>
</dbReference>
<feature type="compositionally biased region" description="Acidic residues" evidence="1">
    <location>
        <begin position="506"/>
        <end position="518"/>
    </location>
</feature>
<evidence type="ECO:0000259" key="2">
    <source>
        <dbReference type="Pfam" id="PF02720"/>
    </source>
</evidence>
<gene>
    <name evidence="3" type="ORF">ACFPJ6_07130</name>
</gene>
<evidence type="ECO:0000256" key="1">
    <source>
        <dbReference type="SAM" id="MobiDB-lite"/>
    </source>
</evidence>
<dbReference type="Proteomes" id="UP001596122">
    <property type="component" value="Unassembled WGS sequence"/>
</dbReference>
<dbReference type="RefSeq" id="WP_340268042.1">
    <property type="nucleotide sequence ID" value="NZ_JBBEOG010000002.1"/>
</dbReference>
<organism evidence="3 4">
    <name type="scientific">Aquipuribacter nitratireducens</name>
    <dbReference type="NCBI Taxonomy" id="650104"/>
    <lineage>
        <taxon>Bacteria</taxon>
        <taxon>Bacillati</taxon>
        <taxon>Actinomycetota</taxon>
        <taxon>Actinomycetes</taxon>
        <taxon>Micrococcales</taxon>
        <taxon>Intrasporangiaceae</taxon>
        <taxon>Aquipuribacter</taxon>
    </lineage>
</organism>
<dbReference type="InterPro" id="IPR003870">
    <property type="entry name" value="DUF222"/>
</dbReference>
<protein>
    <submittedName>
        <fullName evidence="3">DUF222 domain-containing protein</fullName>
    </submittedName>
</protein>